<dbReference type="EMBL" id="JAGETZ010000003">
    <property type="protein sequence ID" value="MBO2009207.1"/>
    <property type="molecule type" value="Genomic_DNA"/>
</dbReference>
<dbReference type="RefSeq" id="WP_208174829.1">
    <property type="nucleotide sequence ID" value="NZ_JAGETZ010000003.1"/>
</dbReference>
<evidence type="ECO:0000313" key="2">
    <source>
        <dbReference type="Proteomes" id="UP000664369"/>
    </source>
</evidence>
<dbReference type="Proteomes" id="UP000664369">
    <property type="component" value="Unassembled WGS sequence"/>
</dbReference>
<keyword evidence="2" id="KW-1185">Reference proteome</keyword>
<evidence type="ECO:0008006" key="3">
    <source>
        <dbReference type="Google" id="ProtNLM"/>
    </source>
</evidence>
<sequence>MSNKFHNPLTISLPDALAKGVKHSIDTLRGGDQLHVKAAMLGFPKGAVLPIAGTCCTVDLDGRVVNVVAYVLPVAATAQVVAFTERDYRRFPCALYREMWFGTPPVCLVEVDLTDYADCLKLERQPEALARLLYPEAEFSYLKAA</sequence>
<evidence type="ECO:0000313" key="1">
    <source>
        <dbReference type="EMBL" id="MBO2009207.1"/>
    </source>
</evidence>
<name>A0ABS3QD86_9BACT</name>
<reference evidence="1 2" key="1">
    <citation type="submission" date="2021-03" db="EMBL/GenBank/DDBJ databases">
        <authorList>
            <person name="Kim M.K."/>
        </authorList>
    </citation>
    <scope>NUCLEOTIDE SEQUENCE [LARGE SCALE GENOMIC DNA]</scope>
    <source>
        <strain evidence="1 2">BT442</strain>
    </source>
</reference>
<proteinExistence type="predicted"/>
<gene>
    <name evidence="1" type="ORF">J4E00_09090</name>
</gene>
<protein>
    <recommendedName>
        <fullName evidence="3">ASCH domain-containing protein</fullName>
    </recommendedName>
</protein>
<comment type="caution">
    <text evidence="1">The sequence shown here is derived from an EMBL/GenBank/DDBJ whole genome shotgun (WGS) entry which is preliminary data.</text>
</comment>
<organism evidence="1 2">
    <name type="scientific">Hymenobacter negativus</name>
    <dbReference type="NCBI Taxonomy" id="2795026"/>
    <lineage>
        <taxon>Bacteria</taxon>
        <taxon>Pseudomonadati</taxon>
        <taxon>Bacteroidota</taxon>
        <taxon>Cytophagia</taxon>
        <taxon>Cytophagales</taxon>
        <taxon>Hymenobacteraceae</taxon>
        <taxon>Hymenobacter</taxon>
    </lineage>
</organism>
<accession>A0ABS3QD86</accession>